<evidence type="ECO:0000259" key="3">
    <source>
        <dbReference type="Pfam" id="PF13360"/>
    </source>
</evidence>
<keyword evidence="5" id="KW-1185">Reference proteome</keyword>
<dbReference type="SUPFAM" id="SSF50998">
    <property type="entry name" value="Quinoprotein alcohol dehydrogenase-like"/>
    <property type="match status" value="1"/>
</dbReference>
<dbReference type="PANTHER" id="PTHR34512">
    <property type="entry name" value="CELL SURFACE PROTEIN"/>
    <property type="match status" value="1"/>
</dbReference>
<protein>
    <submittedName>
        <fullName evidence="4">PQQ-like beta-propeller repeat protein</fullName>
    </submittedName>
</protein>
<proteinExistence type="predicted"/>
<dbReference type="Gene3D" id="2.130.10.10">
    <property type="entry name" value="YVTN repeat-like/Quinoprotein amine dehydrogenase"/>
    <property type="match status" value="1"/>
</dbReference>
<reference evidence="4 5" key="1">
    <citation type="submission" date="2021-04" db="EMBL/GenBank/DDBJ databases">
        <authorList>
            <person name="Ivanova A."/>
        </authorList>
    </citation>
    <scope>NUCLEOTIDE SEQUENCE [LARGE SCALE GENOMIC DNA]</scope>
    <source>
        <strain evidence="4 5">G18</strain>
    </source>
</reference>
<evidence type="ECO:0000313" key="4">
    <source>
        <dbReference type="EMBL" id="MBP3956538.1"/>
    </source>
</evidence>
<dbReference type="InterPro" id="IPR011047">
    <property type="entry name" value="Quinoprotein_ADH-like_sf"/>
</dbReference>
<dbReference type="SMART" id="SM00564">
    <property type="entry name" value="PQQ"/>
    <property type="match status" value="4"/>
</dbReference>
<feature type="signal peptide" evidence="2">
    <location>
        <begin position="1"/>
        <end position="19"/>
    </location>
</feature>
<evidence type="ECO:0000256" key="2">
    <source>
        <dbReference type="SAM" id="SignalP"/>
    </source>
</evidence>
<dbReference type="InterPro" id="IPR015943">
    <property type="entry name" value="WD40/YVTN_repeat-like_dom_sf"/>
</dbReference>
<accession>A0ABS5BS38</accession>
<sequence>MYPIRALAAVLLLTSLAPAADPAEWPQWRGPARDGTVTGPAWPDKLEGGALERVWRVEKLGPSYSGPIVATDRVFTTQTVDKKTEVVTAHDRKTGKELWKASWEGSITVPFFAAKNGSWIRSTPAFDGKTLFIAGITDVLVALDGGTGKEAWRLDFVKEFGTPLPDFGFVCSPLVDDAGVYVQAGGSFVKVDKKTGKVLWRVLKDGGGTMGSAFSSPVFAKLAGADQVVVQTRTKLAGVERDTGKELWAKEVPSFRGMNILTPVPVGADGILTSTYGGNTRLVRVKSADGKFDTSDAWALRYEGYMSTPVVVDGHAYVLGKDKRLVCVDVKTGKEAWSTDDRFGDYWSLIANKDRILALDSRGILYLLKANAKEFDLIEKRKVAESETWAHLAVCGNEIFIRDLNGLSAWRWSGK</sequence>
<dbReference type="PANTHER" id="PTHR34512:SF30">
    <property type="entry name" value="OUTER MEMBRANE PROTEIN ASSEMBLY FACTOR BAMB"/>
    <property type="match status" value="1"/>
</dbReference>
<keyword evidence="2" id="KW-0732">Signal</keyword>
<organism evidence="4 5">
    <name type="scientific">Gemmata palustris</name>
    <dbReference type="NCBI Taxonomy" id="2822762"/>
    <lineage>
        <taxon>Bacteria</taxon>
        <taxon>Pseudomonadati</taxon>
        <taxon>Planctomycetota</taxon>
        <taxon>Planctomycetia</taxon>
        <taxon>Gemmatales</taxon>
        <taxon>Gemmataceae</taxon>
        <taxon>Gemmata</taxon>
    </lineage>
</organism>
<evidence type="ECO:0000313" key="5">
    <source>
        <dbReference type="Proteomes" id="UP000676565"/>
    </source>
</evidence>
<gene>
    <name evidence="4" type="ORF">J8F10_14760</name>
</gene>
<dbReference type="InterPro" id="IPR018391">
    <property type="entry name" value="PQQ_b-propeller_rpt"/>
</dbReference>
<dbReference type="EMBL" id="JAGKQQ010000001">
    <property type="protein sequence ID" value="MBP3956538.1"/>
    <property type="molecule type" value="Genomic_DNA"/>
</dbReference>
<dbReference type="Pfam" id="PF13360">
    <property type="entry name" value="PQQ_2"/>
    <property type="match status" value="1"/>
</dbReference>
<comment type="caution">
    <text evidence="4">The sequence shown here is derived from an EMBL/GenBank/DDBJ whole genome shotgun (WGS) entry which is preliminary data.</text>
</comment>
<dbReference type="Proteomes" id="UP000676565">
    <property type="component" value="Unassembled WGS sequence"/>
</dbReference>
<feature type="domain" description="Pyrrolo-quinoline quinone repeat" evidence="3">
    <location>
        <begin position="84"/>
        <end position="339"/>
    </location>
</feature>
<feature type="chain" id="PRO_5047487484" evidence="2">
    <location>
        <begin position="20"/>
        <end position="415"/>
    </location>
</feature>
<evidence type="ECO:0000256" key="1">
    <source>
        <dbReference type="SAM" id="MobiDB-lite"/>
    </source>
</evidence>
<dbReference type="InterPro" id="IPR002372">
    <property type="entry name" value="PQQ_rpt_dom"/>
</dbReference>
<name>A0ABS5BS38_9BACT</name>
<feature type="region of interest" description="Disordered" evidence="1">
    <location>
        <begin position="23"/>
        <end position="42"/>
    </location>
</feature>
<dbReference type="RefSeq" id="WP_210654752.1">
    <property type="nucleotide sequence ID" value="NZ_JAGKQQ010000001.1"/>
</dbReference>